<dbReference type="SUPFAM" id="SSF53098">
    <property type="entry name" value="Ribonuclease H-like"/>
    <property type="match status" value="1"/>
</dbReference>
<keyword evidence="3" id="KW-0378">Hydrolase</keyword>
<dbReference type="EMBL" id="CP033459">
    <property type="protein sequence ID" value="QFQ12011.1"/>
    <property type="molecule type" value="Genomic_DNA"/>
</dbReference>
<dbReference type="Pfam" id="PF01612">
    <property type="entry name" value="DNA_pol_A_exo1"/>
    <property type="match status" value="1"/>
</dbReference>
<sequence length="213" mass="24638">MKQLFEQTPKSFPENLPRFTFEGRIVLVLSPYETSRACRLLERQKIIGIDTETRPKFTKGPMNKPALLQVATHNICFLFRINKKPLHPSLIKVMADPDIIKVGLSLKDDIAALNRINNFEPKGWIDLQDEVKRIGVKDQGLQRLFANLFHMRISKAKQRSNWEADVLTEAQQVYAATDAYACLLLYEEIKKLQQTKDYEIIELPQEDNIKTKP</sequence>
<evidence type="ECO:0000256" key="7">
    <source>
        <dbReference type="ARBA" id="ARBA00042761"/>
    </source>
</evidence>
<evidence type="ECO:0000313" key="9">
    <source>
        <dbReference type="EMBL" id="QFQ12011.1"/>
    </source>
</evidence>
<dbReference type="GO" id="GO:0008408">
    <property type="term" value="F:3'-5' exonuclease activity"/>
    <property type="evidence" value="ECO:0007669"/>
    <property type="project" value="InterPro"/>
</dbReference>
<evidence type="ECO:0000256" key="2">
    <source>
        <dbReference type="ARBA" id="ARBA00022723"/>
    </source>
</evidence>
<dbReference type="Gene3D" id="3.30.420.10">
    <property type="entry name" value="Ribonuclease H-like superfamily/Ribonuclease H"/>
    <property type="match status" value="1"/>
</dbReference>
<evidence type="ECO:0000256" key="6">
    <source>
        <dbReference type="ARBA" id="ARBA00040531"/>
    </source>
</evidence>
<dbReference type="PANTHER" id="PTHR13620">
    <property type="entry name" value="3-5 EXONUCLEASE"/>
    <property type="match status" value="1"/>
</dbReference>
<evidence type="ECO:0000256" key="5">
    <source>
        <dbReference type="ARBA" id="ARBA00022842"/>
    </source>
</evidence>
<dbReference type="InterPro" id="IPR051132">
    <property type="entry name" value="3-5_Exonuclease_domain"/>
</dbReference>
<keyword evidence="1" id="KW-0540">Nuclease</keyword>
<gene>
    <name evidence="9" type="ORF">C7Y71_002670</name>
</gene>
<keyword evidence="10" id="KW-1185">Reference proteome</keyword>
<dbReference type="PANTHER" id="PTHR13620:SF109">
    <property type="entry name" value="3'-5' EXONUCLEASE"/>
    <property type="match status" value="1"/>
</dbReference>
<dbReference type="SMART" id="SM00474">
    <property type="entry name" value="35EXOc"/>
    <property type="match status" value="1"/>
</dbReference>
<evidence type="ECO:0000256" key="1">
    <source>
        <dbReference type="ARBA" id="ARBA00022722"/>
    </source>
</evidence>
<dbReference type="CDD" id="cd06141">
    <property type="entry name" value="WRN_exo"/>
    <property type="match status" value="1"/>
</dbReference>
<keyword evidence="4 9" id="KW-0269">Exonuclease</keyword>
<evidence type="ECO:0000256" key="3">
    <source>
        <dbReference type="ARBA" id="ARBA00022801"/>
    </source>
</evidence>
<evidence type="ECO:0000313" key="10">
    <source>
        <dbReference type="Proteomes" id="UP000249375"/>
    </source>
</evidence>
<dbReference type="GO" id="GO:0046872">
    <property type="term" value="F:metal ion binding"/>
    <property type="evidence" value="ECO:0007669"/>
    <property type="project" value="UniProtKB-KW"/>
</dbReference>
<reference evidence="9 10" key="1">
    <citation type="submission" date="2018-11" db="EMBL/GenBank/DDBJ databases">
        <authorList>
            <person name="Na S.W."/>
            <person name="Baik M."/>
        </authorList>
    </citation>
    <scope>NUCLEOTIDE SEQUENCE [LARGE SCALE GENOMIC DNA]</scope>
    <source>
        <strain evidence="9 10">E39</strain>
    </source>
</reference>
<dbReference type="InterPro" id="IPR002562">
    <property type="entry name" value="3'-5'_exonuclease_dom"/>
</dbReference>
<evidence type="ECO:0000256" key="4">
    <source>
        <dbReference type="ARBA" id="ARBA00022839"/>
    </source>
</evidence>
<organism evidence="9 10">
    <name type="scientific">Pseudoprevotella muciniphila</name>
    <dbReference type="NCBI Taxonomy" id="2133944"/>
    <lineage>
        <taxon>Bacteria</taxon>
        <taxon>Pseudomonadati</taxon>
        <taxon>Bacteroidota</taxon>
        <taxon>Bacteroidia</taxon>
        <taxon>Bacteroidales</taxon>
        <taxon>Prevotellaceae</taxon>
        <taxon>Pseudoprevotella</taxon>
    </lineage>
</organism>
<keyword evidence="2" id="KW-0479">Metal-binding</keyword>
<dbReference type="InterPro" id="IPR036397">
    <property type="entry name" value="RNaseH_sf"/>
</dbReference>
<feature type="domain" description="3'-5' exonuclease" evidence="8">
    <location>
        <begin position="25"/>
        <end position="194"/>
    </location>
</feature>
<protein>
    <recommendedName>
        <fullName evidence="6">3'-5' exonuclease</fullName>
    </recommendedName>
    <alternativeName>
        <fullName evidence="7">Werner Syndrome-like exonuclease</fullName>
    </alternativeName>
</protein>
<dbReference type="KEGG" id="alq:C7Y71_002670"/>
<dbReference type="Proteomes" id="UP000249375">
    <property type="component" value="Chromosome"/>
</dbReference>
<keyword evidence="5" id="KW-0460">Magnesium</keyword>
<dbReference type="RefSeq" id="WP_111899337.1">
    <property type="nucleotide sequence ID" value="NZ_CP033459.1"/>
</dbReference>
<accession>A0A5P8E4W6</accession>
<dbReference type="AlphaFoldDB" id="A0A5P8E4W6"/>
<dbReference type="GO" id="GO:0003676">
    <property type="term" value="F:nucleic acid binding"/>
    <property type="evidence" value="ECO:0007669"/>
    <property type="project" value="InterPro"/>
</dbReference>
<name>A0A5P8E4W6_9BACT</name>
<dbReference type="GO" id="GO:0006139">
    <property type="term" value="P:nucleobase-containing compound metabolic process"/>
    <property type="evidence" value="ECO:0007669"/>
    <property type="project" value="InterPro"/>
</dbReference>
<dbReference type="InterPro" id="IPR012337">
    <property type="entry name" value="RNaseH-like_sf"/>
</dbReference>
<dbReference type="OrthoDB" id="9793333at2"/>
<evidence type="ECO:0000259" key="8">
    <source>
        <dbReference type="SMART" id="SM00474"/>
    </source>
</evidence>
<proteinExistence type="predicted"/>